<evidence type="ECO:0000256" key="4">
    <source>
        <dbReference type="PROSITE-ProRule" id="PRU00433"/>
    </source>
</evidence>
<dbReference type="SUPFAM" id="SSF46626">
    <property type="entry name" value="Cytochrome c"/>
    <property type="match status" value="1"/>
</dbReference>
<keyword evidence="8" id="KW-1185">Reference proteome</keyword>
<feature type="signal peptide" evidence="5">
    <location>
        <begin position="1"/>
        <end position="27"/>
    </location>
</feature>
<evidence type="ECO:0000256" key="5">
    <source>
        <dbReference type="SAM" id="SignalP"/>
    </source>
</evidence>
<dbReference type="GO" id="GO:0046872">
    <property type="term" value="F:metal ion binding"/>
    <property type="evidence" value="ECO:0007669"/>
    <property type="project" value="UniProtKB-KW"/>
</dbReference>
<dbReference type="PIRSF" id="PIRSF028099">
    <property type="entry name" value="DUF1111"/>
    <property type="match status" value="1"/>
</dbReference>
<gene>
    <name evidence="7" type="ORF">CHR90_01945</name>
</gene>
<feature type="chain" id="PRO_5012558733" description="Cytochrome c domain-containing protein" evidence="5">
    <location>
        <begin position="28"/>
        <end position="457"/>
    </location>
</feature>
<evidence type="ECO:0000313" key="7">
    <source>
        <dbReference type="EMBL" id="OYQ21415.1"/>
    </source>
</evidence>
<keyword evidence="5" id="KW-0732">Signal</keyword>
<sequence>MSFRCWEPVGPAVILMGALLAALPLQAQDAPLGPDLAGTTGRKIVTQMAFTLPLAGLDAERQREFFFGNRLFNTNWVAAPSSTEKFDGLGPTFNRVSCDACHLRDGRGQVPDSAGEPLQSALVRISVWDVATKTAIPHPAYGDQLNDRAISGVKAEARVRVSWAEVPGKFGDGSAYSLRKPTIQIDQPAYGPLGKDLLTSLRVAPAVIGLGLLEAVPEADILALAEKQAKDGIVSGRPNRLDGGKLGRFGWKANQPDLRTQNAGAANGDIGITTSLFPKQNCPPAQKACLAAPNGGEPEMSDAYLDKLTTYTQTLAVPRRREWETPELTRGEALFTGFGCAACHVSTLKTGDHKIPELRNQTIHPLTDLLLHDMGPGLADGRPDHEAGPSEWRTPPLWGLGMIPQANQHEHLLHDGRARGPAEAILWHGGEAETAKEAFRTAPAADRAALVAFLRSL</sequence>
<evidence type="ECO:0000256" key="2">
    <source>
        <dbReference type="ARBA" id="ARBA00022723"/>
    </source>
</evidence>
<comment type="caution">
    <text evidence="7">The sequence shown here is derived from an EMBL/GenBank/DDBJ whole genome shotgun (WGS) entry which is preliminary data.</text>
</comment>
<name>A0A255XYE3_9PROT</name>
<protein>
    <recommendedName>
        <fullName evidence="6">Cytochrome c domain-containing protein</fullName>
    </recommendedName>
</protein>
<dbReference type="OrthoDB" id="9805202at2"/>
<keyword evidence="1 4" id="KW-0349">Heme</keyword>
<dbReference type="PANTHER" id="PTHR30600">
    <property type="entry name" value="CYTOCHROME C PEROXIDASE-RELATED"/>
    <property type="match status" value="1"/>
</dbReference>
<dbReference type="InterPro" id="IPR009056">
    <property type="entry name" value="Cyt_c-like_dom"/>
</dbReference>
<evidence type="ECO:0000313" key="8">
    <source>
        <dbReference type="Proteomes" id="UP000216361"/>
    </source>
</evidence>
<dbReference type="InterPro" id="IPR010538">
    <property type="entry name" value="DHOR"/>
</dbReference>
<keyword evidence="2 4" id="KW-0479">Metal-binding</keyword>
<dbReference type="Gene3D" id="1.10.760.10">
    <property type="entry name" value="Cytochrome c-like domain"/>
    <property type="match status" value="1"/>
</dbReference>
<organism evidence="7 8">
    <name type="scientific">Elstera cyanobacteriorum</name>
    <dbReference type="NCBI Taxonomy" id="2022747"/>
    <lineage>
        <taxon>Bacteria</taxon>
        <taxon>Pseudomonadati</taxon>
        <taxon>Pseudomonadota</taxon>
        <taxon>Alphaproteobacteria</taxon>
        <taxon>Rhodospirillales</taxon>
        <taxon>Rhodospirillaceae</taxon>
        <taxon>Elstera</taxon>
    </lineage>
</organism>
<dbReference type="InterPro" id="IPR036909">
    <property type="entry name" value="Cyt_c-like_dom_sf"/>
</dbReference>
<proteinExistence type="predicted"/>
<dbReference type="GO" id="GO:0009055">
    <property type="term" value="F:electron transfer activity"/>
    <property type="evidence" value="ECO:0007669"/>
    <property type="project" value="InterPro"/>
</dbReference>
<dbReference type="InterPro" id="IPR051395">
    <property type="entry name" value="Cytochrome_c_Peroxidase/MauG"/>
</dbReference>
<evidence type="ECO:0000256" key="3">
    <source>
        <dbReference type="ARBA" id="ARBA00023004"/>
    </source>
</evidence>
<dbReference type="PANTHER" id="PTHR30600:SF4">
    <property type="entry name" value="CYTOCHROME C DOMAIN-CONTAINING PROTEIN"/>
    <property type="match status" value="1"/>
</dbReference>
<reference evidence="7 8" key="1">
    <citation type="submission" date="2017-07" db="EMBL/GenBank/DDBJ databases">
        <title>Elstera cyanobacteriorum sp. nov., a novel bacterium isolated from cyanobacterial aggregates in a eutrophic lake.</title>
        <authorList>
            <person name="Cai H."/>
        </authorList>
    </citation>
    <scope>NUCLEOTIDE SEQUENCE [LARGE SCALE GENOMIC DNA]</scope>
    <source>
        <strain evidence="7 8">TH019</strain>
    </source>
</reference>
<dbReference type="GO" id="GO:0020037">
    <property type="term" value="F:heme binding"/>
    <property type="evidence" value="ECO:0007669"/>
    <property type="project" value="InterPro"/>
</dbReference>
<dbReference type="GO" id="GO:0004130">
    <property type="term" value="F:cytochrome-c peroxidase activity"/>
    <property type="evidence" value="ECO:0007669"/>
    <property type="project" value="TreeGrafter"/>
</dbReference>
<keyword evidence="3 4" id="KW-0408">Iron</keyword>
<dbReference type="PROSITE" id="PS51007">
    <property type="entry name" value="CYTC"/>
    <property type="match status" value="1"/>
</dbReference>
<dbReference type="EMBL" id="NOXS01000022">
    <property type="protein sequence ID" value="OYQ21415.1"/>
    <property type="molecule type" value="Genomic_DNA"/>
</dbReference>
<dbReference type="AlphaFoldDB" id="A0A255XYE3"/>
<evidence type="ECO:0000259" key="6">
    <source>
        <dbReference type="PROSITE" id="PS51007"/>
    </source>
</evidence>
<accession>A0A255XYE3</accession>
<dbReference type="RefSeq" id="WP_094407192.1">
    <property type="nucleotide sequence ID" value="NZ_BMJZ01000007.1"/>
</dbReference>
<feature type="domain" description="Cytochrome c" evidence="6">
    <location>
        <begin position="326"/>
        <end position="457"/>
    </location>
</feature>
<dbReference type="Proteomes" id="UP000216361">
    <property type="component" value="Unassembled WGS sequence"/>
</dbReference>
<evidence type="ECO:0000256" key="1">
    <source>
        <dbReference type="ARBA" id="ARBA00022617"/>
    </source>
</evidence>
<dbReference type="Pfam" id="PF06537">
    <property type="entry name" value="DHOR"/>
    <property type="match status" value="1"/>
</dbReference>